<keyword evidence="1" id="KW-0175">Coiled coil</keyword>
<protein>
    <recommendedName>
        <fullName evidence="4">Signal peptide-containing protein</fullName>
    </recommendedName>
</protein>
<sequence>MLKKLLFAGVGVLSLGALVFGAELPSYLFTSAKSLRSAVKAEVPVEFEIARARELVEKLVPDIRKCMQVIAEQQVDTQQLRNQIASRSGNLDHQKQLILSQKANLSSGQGTFRYAGHTYSANDVQRDLSIRFERFKAAEQTLAADQKVLLAREQTLTANQEKLATMLKSKQDLEVQLEQLTARLETVRAAEAATSVTIDDSNLSRARELITNLNRQLDIKEKLIDQSGQISGLIPIEESAIPQTTEDLARQIDNYFQPEAKPQAGVAQAH</sequence>
<reference evidence="2 3" key="1">
    <citation type="submission" date="2016-05" db="EMBL/GenBank/DDBJ databases">
        <title>Genomic and physiological characterization of Planctopirus sp. isolated from fresh water lake.</title>
        <authorList>
            <person name="Subhash Y."/>
            <person name="Ramana C."/>
        </authorList>
    </citation>
    <scope>NUCLEOTIDE SEQUENCE [LARGE SCALE GENOMIC DNA]</scope>
    <source>
        <strain evidence="2 3">JC280</strain>
    </source>
</reference>
<dbReference type="STRING" id="1841610.A6X21_04035"/>
<dbReference type="RefSeq" id="WP_013108509.1">
    <property type="nucleotide sequence ID" value="NZ_LYDR01000039.1"/>
</dbReference>
<dbReference type="AlphaFoldDB" id="A0A1C3EP58"/>
<name>A0A1C3EP58_9PLAN</name>
<gene>
    <name evidence="2" type="ORF">A6X21_04035</name>
</gene>
<evidence type="ECO:0008006" key="4">
    <source>
        <dbReference type="Google" id="ProtNLM"/>
    </source>
</evidence>
<accession>A0A1C3EP58</accession>
<proteinExistence type="predicted"/>
<comment type="caution">
    <text evidence="2">The sequence shown here is derived from an EMBL/GenBank/DDBJ whole genome shotgun (WGS) entry which is preliminary data.</text>
</comment>
<feature type="coiled-coil region" evidence="1">
    <location>
        <begin position="163"/>
        <end position="223"/>
    </location>
</feature>
<evidence type="ECO:0000313" key="3">
    <source>
        <dbReference type="Proteomes" id="UP000094828"/>
    </source>
</evidence>
<dbReference type="EMBL" id="LYDR01000039">
    <property type="protein sequence ID" value="ODA35024.1"/>
    <property type="molecule type" value="Genomic_DNA"/>
</dbReference>
<evidence type="ECO:0000313" key="2">
    <source>
        <dbReference type="EMBL" id="ODA35024.1"/>
    </source>
</evidence>
<dbReference type="OrthoDB" id="271886at2"/>
<organism evidence="2 3">
    <name type="scientific">Planctopirus hydrillae</name>
    <dbReference type="NCBI Taxonomy" id="1841610"/>
    <lineage>
        <taxon>Bacteria</taxon>
        <taxon>Pseudomonadati</taxon>
        <taxon>Planctomycetota</taxon>
        <taxon>Planctomycetia</taxon>
        <taxon>Planctomycetales</taxon>
        <taxon>Planctomycetaceae</taxon>
        <taxon>Planctopirus</taxon>
    </lineage>
</organism>
<dbReference type="Proteomes" id="UP000094828">
    <property type="component" value="Unassembled WGS sequence"/>
</dbReference>
<keyword evidence="3" id="KW-1185">Reference proteome</keyword>
<evidence type="ECO:0000256" key="1">
    <source>
        <dbReference type="SAM" id="Coils"/>
    </source>
</evidence>